<dbReference type="KEGG" id="aex:Astex_2078"/>
<protein>
    <submittedName>
        <fullName evidence="2">Uncharacterized protein</fullName>
    </submittedName>
</protein>
<name>E8RLJ5_ASTEC</name>
<proteinExistence type="predicted"/>
<organism evidence="2 3">
    <name type="scientific">Asticcacaulis excentricus (strain ATCC 15261 / DSM 4724 / KCTC 12464 / NCIMB 9791 / VKM B-1370 / CB 48)</name>
    <dbReference type="NCBI Taxonomy" id="573065"/>
    <lineage>
        <taxon>Bacteria</taxon>
        <taxon>Pseudomonadati</taxon>
        <taxon>Pseudomonadota</taxon>
        <taxon>Alphaproteobacteria</taxon>
        <taxon>Caulobacterales</taxon>
        <taxon>Caulobacteraceae</taxon>
        <taxon>Asticcacaulis</taxon>
    </lineage>
</organism>
<dbReference type="EMBL" id="CP002395">
    <property type="protein sequence ID" value="ADU13739.1"/>
    <property type="molecule type" value="Genomic_DNA"/>
</dbReference>
<dbReference type="HOGENOM" id="CLU_1683043_0_0_5"/>
<dbReference type="Proteomes" id="UP000001492">
    <property type="component" value="Chromosome 1"/>
</dbReference>
<gene>
    <name evidence="2" type="ordered locus">Astex_2078</name>
</gene>
<dbReference type="AlphaFoldDB" id="E8RLJ5"/>
<evidence type="ECO:0000313" key="3">
    <source>
        <dbReference type="Proteomes" id="UP000001492"/>
    </source>
</evidence>
<evidence type="ECO:0000256" key="1">
    <source>
        <dbReference type="SAM" id="SignalP"/>
    </source>
</evidence>
<evidence type="ECO:0000313" key="2">
    <source>
        <dbReference type="EMBL" id="ADU13739.1"/>
    </source>
</evidence>
<feature type="signal peptide" evidence="1">
    <location>
        <begin position="1"/>
        <end position="19"/>
    </location>
</feature>
<accession>E8RLJ5</accession>
<keyword evidence="3" id="KW-1185">Reference proteome</keyword>
<keyword evidence="1" id="KW-0732">Signal</keyword>
<reference evidence="3" key="1">
    <citation type="submission" date="2010-12" db="EMBL/GenBank/DDBJ databases">
        <title>Complete sequence of chromosome 1 of Asticcacaulis excentricus CB 48.</title>
        <authorList>
            <consortium name="US DOE Joint Genome Institute"/>
            <person name="Lucas S."/>
            <person name="Copeland A."/>
            <person name="Lapidus A."/>
            <person name="Cheng J.-F."/>
            <person name="Bruce D."/>
            <person name="Goodwin L."/>
            <person name="Pitluck S."/>
            <person name="Teshima H."/>
            <person name="Davenport K."/>
            <person name="Detter J.C."/>
            <person name="Han C."/>
            <person name="Tapia R."/>
            <person name="Land M."/>
            <person name="Hauser L."/>
            <person name="Jeffries C."/>
            <person name="Kyrpides N."/>
            <person name="Ivanova N."/>
            <person name="Ovchinnikova G."/>
            <person name="Brun Y.V."/>
            <person name="Woyke T."/>
        </authorList>
    </citation>
    <scope>NUCLEOTIDE SEQUENCE [LARGE SCALE GENOMIC DNA]</scope>
    <source>
        <strain evidence="3">ATCC 15261 / DSM 4724 / KCTC 12464 / NCIMB 9791 / VKM B-1370 / CB 48</strain>
    </source>
</reference>
<dbReference type="RefSeq" id="WP_013479567.1">
    <property type="nucleotide sequence ID" value="NC_014816.1"/>
</dbReference>
<sequence>MKIGIFCFLAACVAGPANAQTICDAVKTASQHSATGFKALRGAHDKSGLWYNSNFSVPGFDECTIEAFEDDAELSCSRNFTTFSAAKAHADAIEGLVRSCLALETTNEKTWDLRPRRKTSGRTFAQRVTGYPEITVTRSEVSNNAGRVDLIFAPPL</sequence>
<feature type="chain" id="PRO_5003230549" evidence="1">
    <location>
        <begin position="20"/>
        <end position="156"/>
    </location>
</feature>